<name>A0A9X4H926_9FIRM</name>
<accession>A0A9X4H926</accession>
<sequence length="72" mass="7514">MPIYEFRCAGCDSRFEKLCQLGESGENLKCPRCGAASPKRVMSSFRAAGRGVNNSGAGCSTCGSSDCSNCGH</sequence>
<evidence type="ECO:0000313" key="2">
    <source>
        <dbReference type="EMBL" id="MDF9409574.1"/>
    </source>
</evidence>
<dbReference type="RefSeq" id="WP_277445062.1">
    <property type="nucleotide sequence ID" value="NZ_JAKOAV010000034.1"/>
</dbReference>
<protein>
    <submittedName>
        <fullName evidence="2">Zinc ribbon domain-containing protein</fullName>
    </submittedName>
</protein>
<keyword evidence="3" id="KW-1185">Reference proteome</keyword>
<organism evidence="2 3">
    <name type="scientific">Pelotomaculum isophthalicicum JI</name>
    <dbReference type="NCBI Taxonomy" id="947010"/>
    <lineage>
        <taxon>Bacteria</taxon>
        <taxon>Bacillati</taxon>
        <taxon>Bacillota</taxon>
        <taxon>Clostridia</taxon>
        <taxon>Eubacteriales</taxon>
        <taxon>Desulfotomaculaceae</taxon>
        <taxon>Pelotomaculum</taxon>
    </lineage>
</organism>
<evidence type="ECO:0000313" key="3">
    <source>
        <dbReference type="Proteomes" id="UP001154312"/>
    </source>
</evidence>
<dbReference type="SMART" id="SM00834">
    <property type="entry name" value="CxxC_CXXC_SSSS"/>
    <property type="match status" value="1"/>
</dbReference>
<feature type="domain" description="Putative regulatory protein FmdB zinc ribbon" evidence="1">
    <location>
        <begin position="1"/>
        <end position="43"/>
    </location>
</feature>
<dbReference type="EMBL" id="JAKOAV010000034">
    <property type="protein sequence ID" value="MDF9409574.1"/>
    <property type="molecule type" value="Genomic_DNA"/>
</dbReference>
<evidence type="ECO:0000259" key="1">
    <source>
        <dbReference type="SMART" id="SM00834"/>
    </source>
</evidence>
<gene>
    <name evidence="2" type="ORF">L7E55_14630</name>
</gene>
<dbReference type="NCBIfam" id="TIGR02605">
    <property type="entry name" value="CxxC_CxxC_SSSS"/>
    <property type="match status" value="1"/>
</dbReference>
<dbReference type="Proteomes" id="UP001154312">
    <property type="component" value="Unassembled WGS sequence"/>
</dbReference>
<dbReference type="Pfam" id="PF09723">
    <property type="entry name" value="Zn_ribbon_8"/>
    <property type="match status" value="1"/>
</dbReference>
<dbReference type="InterPro" id="IPR013429">
    <property type="entry name" value="Regulatory_FmdB_Zinc_ribbon"/>
</dbReference>
<proteinExistence type="predicted"/>
<reference evidence="2" key="1">
    <citation type="submission" date="2022-02" db="EMBL/GenBank/DDBJ databases">
        <authorList>
            <person name="Leng L."/>
        </authorList>
    </citation>
    <scope>NUCLEOTIDE SEQUENCE</scope>
    <source>
        <strain evidence="2">JI</strain>
    </source>
</reference>
<comment type="caution">
    <text evidence="2">The sequence shown here is derived from an EMBL/GenBank/DDBJ whole genome shotgun (WGS) entry which is preliminary data.</text>
</comment>
<dbReference type="AlphaFoldDB" id="A0A9X4H926"/>